<dbReference type="GO" id="GO:0046168">
    <property type="term" value="P:glycerol-3-phosphate catabolic process"/>
    <property type="evidence" value="ECO:0007669"/>
    <property type="project" value="InterPro"/>
</dbReference>
<dbReference type="SUPFAM" id="SSF51735">
    <property type="entry name" value="NAD(P)-binding Rossmann-fold domains"/>
    <property type="match status" value="1"/>
</dbReference>
<dbReference type="GO" id="GO:0051287">
    <property type="term" value="F:NAD binding"/>
    <property type="evidence" value="ECO:0007669"/>
    <property type="project" value="InterPro"/>
</dbReference>
<reference evidence="3" key="1">
    <citation type="journal article" date="2019" name="Sci. Rep.">
        <title>Draft genome of Tanacetum cinerariifolium, the natural source of mosquito coil.</title>
        <authorList>
            <person name="Yamashiro T."/>
            <person name="Shiraishi A."/>
            <person name="Satake H."/>
            <person name="Nakayama K."/>
        </authorList>
    </citation>
    <scope>NUCLEOTIDE SEQUENCE</scope>
</reference>
<name>A0A699GYT1_TANCI</name>
<dbReference type="Gene3D" id="3.40.50.720">
    <property type="entry name" value="NAD(P)-binding Rossmann-like Domain"/>
    <property type="match status" value="1"/>
</dbReference>
<feature type="domain" description="Glycerol-3-phosphate dehydrogenase NAD-dependent N-terminal" evidence="2">
    <location>
        <begin position="103"/>
        <end position="184"/>
    </location>
</feature>
<dbReference type="GO" id="GO:0141152">
    <property type="term" value="F:glycerol-3-phosphate dehydrogenase (NAD+) activity"/>
    <property type="evidence" value="ECO:0007669"/>
    <property type="project" value="UniProtKB-EC"/>
</dbReference>
<evidence type="ECO:0000259" key="2">
    <source>
        <dbReference type="Pfam" id="PF01210"/>
    </source>
</evidence>
<dbReference type="PANTHER" id="PTHR11728">
    <property type="entry name" value="GLYCEROL-3-PHOSPHATE DEHYDROGENASE"/>
    <property type="match status" value="1"/>
</dbReference>
<evidence type="ECO:0000313" key="3">
    <source>
        <dbReference type="EMBL" id="GEW86163.1"/>
    </source>
</evidence>
<dbReference type="GO" id="GO:0005829">
    <property type="term" value="C:cytosol"/>
    <property type="evidence" value="ECO:0007669"/>
    <property type="project" value="TreeGrafter"/>
</dbReference>
<proteinExistence type="predicted"/>
<dbReference type="Pfam" id="PF01210">
    <property type="entry name" value="NAD_Gly3P_dh_N"/>
    <property type="match status" value="1"/>
</dbReference>
<dbReference type="PRINTS" id="PR00077">
    <property type="entry name" value="GPDHDRGNASE"/>
</dbReference>
<dbReference type="InterPro" id="IPR036291">
    <property type="entry name" value="NAD(P)-bd_dom_sf"/>
</dbReference>
<dbReference type="AlphaFoldDB" id="A0A699GYT1"/>
<dbReference type="EMBL" id="BKCJ010077476">
    <property type="protein sequence ID" value="GEW86163.1"/>
    <property type="molecule type" value="Genomic_DNA"/>
</dbReference>
<protein>
    <submittedName>
        <fullName evidence="3">Glycerol-3-phosphate dehydrogenase [NAD(+)] 2, chloroplastic</fullName>
    </submittedName>
</protein>
<sequence>MASSSSSSSLLEPAFQFSNNFSPTPKPHLLHTNFSPKPLTVCTAAINPPPPPPEQIPTEVALEAATATTDRRKIVRVAWEKLVRWSRSLRLKAKTDVLERTNKVVVLGGGSFGTAMASHVAGRKAQMEVNMLVRDPQICQSINEKHFNGTYFPDHKLPDNIIATTDAKTAFMGADYCLHAVPVQ</sequence>
<dbReference type="InterPro" id="IPR006168">
    <property type="entry name" value="G3P_DH_NAD-dep"/>
</dbReference>
<dbReference type="PANTHER" id="PTHR11728:SF1">
    <property type="entry name" value="GLYCEROL-3-PHOSPHATE DEHYDROGENASE [NAD(+)] 2, CHLOROPLASTIC"/>
    <property type="match status" value="1"/>
</dbReference>
<accession>A0A699GYT1</accession>
<gene>
    <name evidence="3" type="ORF">Tci_258139</name>
</gene>
<feature type="non-terminal residue" evidence="3">
    <location>
        <position position="184"/>
    </location>
</feature>
<comment type="catalytic activity">
    <reaction evidence="1">
        <text>sn-glycerol 3-phosphate + NAD(+) = dihydroxyacetone phosphate + NADH + H(+)</text>
        <dbReference type="Rhea" id="RHEA:11092"/>
        <dbReference type="ChEBI" id="CHEBI:15378"/>
        <dbReference type="ChEBI" id="CHEBI:57540"/>
        <dbReference type="ChEBI" id="CHEBI:57597"/>
        <dbReference type="ChEBI" id="CHEBI:57642"/>
        <dbReference type="ChEBI" id="CHEBI:57945"/>
        <dbReference type="EC" id="1.1.1.8"/>
    </reaction>
</comment>
<evidence type="ECO:0000256" key="1">
    <source>
        <dbReference type="ARBA" id="ARBA00048683"/>
    </source>
</evidence>
<dbReference type="InterPro" id="IPR011128">
    <property type="entry name" value="G3P_DH_NAD-dep_N"/>
</dbReference>
<comment type="caution">
    <text evidence="3">The sequence shown here is derived from an EMBL/GenBank/DDBJ whole genome shotgun (WGS) entry which is preliminary data.</text>
</comment>
<organism evidence="3">
    <name type="scientific">Tanacetum cinerariifolium</name>
    <name type="common">Dalmatian daisy</name>
    <name type="synonym">Chrysanthemum cinerariifolium</name>
    <dbReference type="NCBI Taxonomy" id="118510"/>
    <lineage>
        <taxon>Eukaryota</taxon>
        <taxon>Viridiplantae</taxon>
        <taxon>Streptophyta</taxon>
        <taxon>Embryophyta</taxon>
        <taxon>Tracheophyta</taxon>
        <taxon>Spermatophyta</taxon>
        <taxon>Magnoliopsida</taxon>
        <taxon>eudicotyledons</taxon>
        <taxon>Gunneridae</taxon>
        <taxon>Pentapetalae</taxon>
        <taxon>asterids</taxon>
        <taxon>campanulids</taxon>
        <taxon>Asterales</taxon>
        <taxon>Asteraceae</taxon>
        <taxon>Asteroideae</taxon>
        <taxon>Anthemideae</taxon>
        <taxon>Anthemidinae</taxon>
        <taxon>Tanacetum</taxon>
    </lineage>
</organism>